<keyword evidence="1" id="KW-1133">Transmembrane helix</keyword>
<dbReference type="EMBL" id="CP002064">
    <property type="protein sequence ID" value="ADJ16910.1"/>
    <property type="molecule type" value="Genomic_DNA"/>
</dbReference>
<evidence type="ECO:0000313" key="4">
    <source>
        <dbReference type="EMBL" id="ELY38653.1"/>
    </source>
</evidence>
<sequence length="252" mass="26769">MSTIAGITGPLGHVGARATPFLQLVHDGSGLGALQEVLRSALTNPAFLAVWGVLVCGSLAVLAWDLRTNNSMLGSLMKYVWGFTVLYSGPLGLLVYWYSGRAQIAHDSLWRRGFRSVSHCYSGCGAGEITGVVIAVGLLSLGKLPVALITFTFAFVFGYTMTVGPLLEDGVGFGEALADAFYSETASIAMMEVVAISTDLWLAGEATMGDVLFWSVLVFSLTMGLLAAYPVNVLLLKRGVKEGMMNPREMAS</sequence>
<accession>D8JC03</accession>
<dbReference type="Pfam" id="PF14342">
    <property type="entry name" value="DUF4396"/>
    <property type="match status" value="1"/>
</dbReference>
<dbReference type="Proteomes" id="UP000000390">
    <property type="component" value="Plasmid 2"/>
</dbReference>
<dbReference type="eggNOG" id="ENOG502N5NZ">
    <property type="taxonomic scope" value="Archaea"/>
</dbReference>
<keyword evidence="1" id="KW-0812">Transmembrane</keyword>
<dbReference type="InterPro" id="IPR025509">
    <property type="entry name" value="DUF4396"/>
</dbReference>
<gene>
    <name evidence="3" type="ordered locus">HacjB3_17838</name>
    <name evidence="4" type="ORF">C497_06924</name>
</gene>
<feature type="domain" description="DUF4396" evidence="2">
    <location>
        <begin position="110"/>
        <end position="241"/>
    </location>
</feature>
<keyword evidence="3" id="KW-0614">Plasmid</keyword>
<dbReference type="HOGENOM" id="CLU_1137405_0_0_2"/>
<feature type="transmembrane region" description="Helical" evidence="1">
    <location>
        <begin position="79"/>
        <end position="99"/>
    </location>
</feature>
<evidence type="ECO:0000256" key="1">
    <source>
        <dbReference type="SAM" id="Phobius"/>
    </source>
</evidence>
<dbReference type="KEGG" id="hje:HacjB3_17838"/>
<geneLocation type="plasmid" evidence="3 5">
    <name>2</name>
</geneLocation>
<evidence type="ECO:0000259" key="2">
    <source>
        <dbReference type="Pfam" id="PF14342"/>
    </source>
</evidence>
<feature type="transmembrane region" description="Helical" evidence="1">
    <location>
        <begin position="146"/>
        <end position="167"/>
    </location>
</feature>
<keyword evidence="6" id="KW-1185">Reference proteome</keyword>
<organism evidence="3 5">
    <name type="scientific">Halalkalicoccus jeotgali (strain DSM 18796 / CECT 7217 / JCM 14584 / KCTC 4019 / B3)</name>
    <dbReference type="NCBI Taxonomy" id="795797"/>
    <lineage>
        <taxon>Archaea</taxon>
        <taxon>Methanobacteriati</taxon>
        <taxon>Methanobacteriota</taxon>
        <taxon>Stenosarchaea group</taxon>
        <taxon>Halobacteria</taxon>
        <taxon>Halobacteriales</taxon>
        <taxon>Halococcaceae</taxon>
        <taxon>Halalkalicoccus</taxon>
    </lineage>
</organism>
<dbReference type="RefSeq" id="WP_008415517.1">
    <property type="nucleotide sequence ID" value="NC_014299.1"/>
</dbReference>
<dbReference type="Proteomes" id="UP000011645">
    <property type="component" value="Unassembled WGS sequence"/>
</dbReference>
<name>D8JC03_HALJB</name>
<proteinExistence type="predicted"/>
<feature type="transmembrane region" description="Helical" evidence="1">
    <location>
        <begin position="211"/>
        <end position="236"/>
    </location>
</feature>
<evidence type="ECO:0000313" key="3">
    <source>
        <dbReference type="EMBL" id="ADJ16910.1"/>
    </source>
</evidence>
<keyword evidence="1" id="KW-0472">Membrane</keyword>
<protein>
    <recommendedName>
        <fullName evidence="2">DUF4396 domain-containing protein</fullName>
    </recommendedName>
</protein>
<evidence type="ECO:0000313" key="5">
    <source>
        <dbReference type="Proteomes" id="UP000000390"/>
    </source>
</evidence>
<feature type="transmembrane region" description="Helical" evidence="1">
    <location>
        <begin position="46"/>
        <end position="67"/>
    </location>
</feature>
<dbReference type="PATRIC" id="fig|795797.18.peg.3479"/>
<dbReference type="GeneID" id="9421357"/>
<reference evidence="4 6" key="2">
    <citation type="journal article" date="2014" name="PLoS Genet.">
        <title>Phylogenetically driven sequencing of extremely halophilic archaea reveals strategies for static and dynamic osmo-response.</title>
        <authorList>
            <person name="Becker E.A."/>
            <person name="Seitzer P.M."/>
            <person name="Tritt A."/>
            <person name="Larsen D."/>
            <person name="Krusor M."/>
            <person name="Yao A.I."/>
            <person name="Wu D."/>
            <person name="Madern D."/>
            <person name="Eisen J.A."/>
            <person name="Darling A.E."/>
            <person name="Facciotti M.T."/>
        </authorList>
    </citation>
    <scope>NUCLEOTIDE SEQUENCE [LARGE SCALE GENOMIC DNA]</scope>
    <source>
        <strain evidence="4">B3</strain>
        <strain evidence="6">DSM 18796 / CECT 7217 / JCM 14584 / KCTC 4019 / B3</strain>
    </source>
</reference>
<feature type="transmembrane region" description="Helical" evidence="1">
    <location>
        <begin position="119"/>
        <end position="139"/>
    </location>
</feature>
<dbReference type="AlphaFoldDB" id="D8JC03"/>
<dbReference type="EMBL" id="AOHV01000020">
    <property type="protein sequence ID" value="ELY38653.1"/>
    <property type="molecule type" value="Genomic_DNA"/>
</dbReference>
<reference evidence="3 5" key="1">
    <citation type="journal article" date="2010" name="J. Bacteriol.">
        <title>Complete genome sequence of Halalkalicoccus jeotgali B3(T), an extremely halophilic archaeon.</title>
        <authorList>
            <person name="Roh S.W."/>
            <person name="Nam Y.D."/>
            <person name="Nam S.H."/>
            <person name="Choi S.H."/>
            <person name="Park H.S."/>
            <person name="Bae J.W."/>
        </authorList>
    </citation>
    <scope>NUCLEOTIDE SEQUENCE [LARGE SCALE GENOMIC DNA]</scope>
    <source>
        <strain evidence="3">B3</strain>
        <strain evidence="5">DSM 18796 / CECT 7217 / JCM 14584 / KCTC 4019 / B3</strain>
        <plasmid evidence="5">2</plasmid>
    </source>
</reference>
<dbReference type="OrthoDB" id="136927at2157"/>
<evidence type="ECO:0000313" key="6">
    <source>
        <dbReference type="Proteomes" id="UP000011645"/>
    </source>
</evidence>